<dbReference type="PANTHER" id="PTHR11076:SF33">
    <property type="entry name" value="DNA POLYMERASE KAPPA"/>
    <property type="match status" value="1"/>
</dbReference>
<keyword evidence="4 6" id="KW-0808">Transferase</keyword>
<dbReference type="SUPFAM" id="SSF100879">
    <property type="entry name" value="Lesion bypass DNA polymerase (Y-family), little finger domain"/>
    <property type="match status" value="1"/>
</dbReference>
<dbReference type="CDD" id="cd03586">
    <property type="entry name" value="PolY_Pol_IV_kappa"/>
    <property type="match status" value="1"/>
</dbReference>
<dbReference type="InterPro" id="IPR022880">
    <property type="entry name" value="DNApol_IV"/>
</dbReference>
<dbReference type="Pfam" id="PF11798">
    <property type="entry name" value="IMS_HHH"/>
    <property type="match status" value="1"/>
</dbReference>
<evidence type="ECO:0000313" key="7">
    <source>
        <dbReference type="Proteomes" id="UP000605676"/>
    </source>
</evidence>
<dbReference type="EC" id="2.7.7.7" evidence="4"/>
<keyword evidence="4" id="KW-0479">Metal-binding</keyword>
<keyword evidence="4" id="KW-0235">DNA replication</keyword>
<dbReference type="InterPro" id="IPR043502">
    <property type="entry name" value="DNA/RNA_pol_sf"/>
</dbReference>
<dbReference type="Gene3D" id="3.30.70.270">
    <property type="match status" value="1"/>
</dbReference>
<dbReference type="NCBIfam" id="NF010731">
    <property type="entry name" value="PRK14133.1"/>
    <property type="match status" value="1"/>
</dbReference>
<dbReference type="InterPro" id="IPR024728">
    <property type="entry name" value="PolY_HhH_motif"/>
</dbReference>
<keyword evidence="2 4" id="KW-0515">Mutator protein</keyword>
<dbReference type="PROSITE" id="PS50173">
    <property type="entry name" value="UMUC"/>
    <property type="match status" value="1"/>
</dbReference>
<keyword evidence="3 4" id="KW-0239">DNA-directed DNA polymerase</keyword>
<feature type="binding site" evidence="4">
    <location>
        <position position="9"/>
    </location>
    <ligand>
        <name>Mg(2+)</name>
        <dbReference type="ChEBI" id="CHEBI:18420"/>
    </ligand>
</feature>
<comment type="cofactor">
    <cofactor evidence="4">
        <name>Mg(2+)</name>
        <dbReference type="ChEBI" id="CHEBI:18420"/>
    </cofactor>
    <text evidence="4">Binds 2 magnesium ions per subunit.</text>
</comment>
<dbReference type="RefSeq" id="WP_200464993.1">
    <property type="nucleotide sequence ID" value="NZ_JAENRR010000021.1"/>
</dbReference>
<dbReference type="InterPro" id="IPR017961">
    <property type="entry name" value="DNA_pol_Y-fam_little_finger"/>
</dbReference>
<name>A0ABS1HJA9_9BACT</name>
<comment type="similarity">
    <text evidence="1 4">Belongs to the DNA polymerase type-Y family.</text>
</comment>
<evidence type="ECO:0000256" key="4">
    <source>
        <dbReference type="HAMAP-Rule" id="MF_01113"/>
    </source>
</evidence>
<comment type="catalytic activity">
    <reaction evidence="4">
        <text>DNA(n) + a 2'-deoxyribonucleoside 5'-triphosphate = DNA(n+1) + diphosphate</text>
        <dbReference type="Rhea" id="RHEA:22508"/>
        <dbReference type="Rhea" id="RHEA-COMP:17339"/>
        <dbReference type="Rhea" id="RHEA-COMP:17340"/>
        <dbReference type="ChEBI" id="CHEBI:33019"/>
        <dbReference type="ChEBI" id="CHEBI:61560"/>
        <dbReference type="ChEBI" id="CHEBI:173112"/>
        <dbReference type="EC" id="2.7.7.7"/>
    </reaction>
</comment>
<comment type="subcellular location">
    <subcellularLocation>
        <location evidence="4">Cytoplasm</location>
    </subcellularLocation>
</comment>
<evidence type="ECO:0000259" key="5">
    <source>
        <dbReference type="PROSITE" id="PS50173"/>
    </source>
</evidence>
<sequence length="360" mass="41348">MQRKIIHIDMDAFFASVEQRDFPELRGKPVVVGGNSERGVIAAASYEARKFGVRSAMSSKVALRRCPHLIFQKHRFDVYKEVSQQIREIFYEYTDLVEPLSLDEAFLDVTDNKKGIESATVAAREIKQKIFEKTHLTASAGVSANKFLAKVASDQRKPNGIYIIKPKDVQAFVEQLPIEKFFGVGKKTAEKMHQLDIHKGKDLLRFDLPRLVHYFGKAGQYFFDIARGVDERPVRPHRERKSVGIENTFSKDLVDKQQIQLEISRLKEGLLKRLSKSGKLGKTLTLKVKFDNFEQITRSKTAEQTITDKLLDELCKELLEEAPLNRPIRLLGLTVSNFNFETETDALQLKIRFKDYDLER</sequence>
<dbReference type="PANTHER" id="PTHR11076">
    <property type="entry name" value="DNA REPAIR POLYMERASE UMUC / TRANSFERASE FAMILY MEMBER"/>
    <property type="match status" value="1"/>
</dbReference>
<dbReference type="Proteomes" id="UP000605676">
    <property type="component" value="Unassembled WGS sequence"/>
</dbReference>
<dbReference type="Gene3D" id="3.30.1490.100">
    <property type="entry name" value="DNA polymerase, Y-family, little finger domain"/>
    <property type="match status" value="1"/>
</dbReference>
<keyword evidence="4" id="KW-0227">DNA damage</keyword>
<feature type="domain" description="UmuC" evidence="5">
    <location>
        <begin position="5"/>
        <end position="185"/>
    </location>
</feature>
<keyword evidence="7" id="KW-1185">Reference proteome</keyword>
<dbReference type="Gene3D" id="1.10.150.20">
    <property type="entry name" value="5' to 3' exonuclease, C-terminal subdomain"/>
    <property type="match status" value="1"/>
</dbReference>
<dbReference type="InterPro" id="IPR043128">
    <property type="entry name" value="Rev_trsase/Diguanyl_cyclase"/>
</dbReference>
<feature type="active site" evidence="4">
    <location>
        <position position="104"/>
    </location>
</feature>
<dbReference type="Gene3D" id="3.40.1170.60">
    <property type="match status" value="1"/>
</dbReference>
<keyword evidence="4" id="KW-0238">DNA-binding</keyword>
<keyword evidence="4" id="KW-0234">DNA repair</keyword>
<organism evidence="6 7">
    <name type="scientific">Carboxylicivirga marina</name>
    <dbReference type="NCBI Taxonomy" id="2800988"/>
    <lineage>
        <taxon>Bacteria</taxon>
        <taxon>Pseudomonadati</taxon>
        <taxon>Bacteroidota</taxon>
        <taxon>Bacteroidia</taxon>
        <taxon>Marinilabiliales</taxon>
        <taxon>Marinilabiliaceae</taxon>
        <taxon>Carboxylicivirga</taxon>
    </lineage>
</organism>
<dbReference type="GO" id="GO:0003887">
    <property type="term" value="F:DNA-directed DNA polymerase activity"/>
    <property type="evidence" value="ECO:0007669"/>
    <property type="project" value="UniProtKB-EC"/>
</dbReference>
<dbReference type="HAMAP" id="MF_01113">
    <property type="entry name" value="DNApol_IV"/>
    <property type="match status" value="1"/>
</dbReference>
<keyword evidence="4" id="KW-0963">Cytoplasm</keyword>
<comment type="function">
    <text evidence="4">Poorly processive, error-prone DNA polymerase involved in untargeted mutagenesis. Copies undamaged DNA at stalled replication forks, which arise in vivo from mismatched or misaligned primer ends. These misaligned primers can be extended by PolIV. Exhibits no 3'-5' exonuclease (proofreading) activity. May be involved in translesional synthesis, in conjunction with the beta clamp from PolIII.</text>
</comment>
<proteinExistence type="inferred from homology"/>
<feature type="site" description="Substrate discrimination" evidence="4">
    <location>
        <position position="14"/>
    </location>
</feature>
<accession>A0ABS1HJA9</accession>
<dbReference type="Pfam" id="PF11799">
    <property type="entry name" value="IMS_C"/>
    <property type="match status" value="1"/>
</dbReference>
<evidence type="ECO:0000256" key="3">
    <source>
        <dbReference type="ARBA" id="ARBA00022932"/>
    </source>
</evidence>
<dbReference type="EMBL" id="JAENRR010000021">
    <property type="protein sequence ID" value="MBK3517763.1"/>
    <property type="molecule type" value="Genomic_DNA"/>
</dbReference>
<feature type="binding site" evidence="4">
    <location>
        <position position="103"/>
    </location>
    <ligand>
        <name>Mg(2+)</name>
        <dbReference type="ChEBI" id="CHEBI:18420"/>
    </ligand>
</feature>
<evidence type="ECO:0000256" key="1">
    <source>
        <dbReference type="ARBA" id="ARBA00010945"/>
    </source>
</evidence>
<dbReference type="InterPro" id="IPR001126">
    <property type="entry name" value="UmuC"/>
</dbReference>
<comment type="subunit">
    <text evidence="4">Monomer.</text>
</comment>
<keyword evidence="4" id="KW-0460">Magnesium</keyword>
<dbReference type="Pfam" id="PF00817">
    <property type="entry name" value="IMS"/>
    <property type="match status" value="1"/>
</dbReference>
<dbReference type="InterPro" id="IPR036775">
    <property type="entry name" value="DNA_pol_Y-fam_lit_finger_sf"/>
</dbReference>
<dbReference type="SUPFAM" id="SSF56672">
    <property type="entry name" value="DNA/RNA polymerases"/>
    <property type="match status" value="1"/>
</dbReference>
<dbReference type="NCBIfam" id="NF002677">
    <property type="entry name" value="PRK02406.1"/>
    <property type="match status" value="1"/>
</dbReference>
<keyword evidence="4 6" id="KW-0548">Nucleotidyltransferase</keyword>
<reference evidence="6 7" key="1">
    <citation type="submission" date="2021-01" db="EMBL/GenBank/DDBJ databases">
        <title>Carboxyliciviraga sp.nov., isolated from coastal sediments.</title>
        <authorList>
            <person name="Lu D."/>
            <person name="Zhang T."/>
        </authorList>
    </citation>
    <scope>NUCLEOTIDE SEQUENCE [LARGE SCALE GENOMIC DNA]</scope>
    <source>
        <strain evidence="6 7">N1Y132</strain>
    </source>
</reference>
<gene>
    <name evidence="4 6" type="primary">dinB</name>
    <name evidence="6" type="ORF">JIV24_10510</name>
</gene>
<evidence type="ECO:0000256" key="2">
    <source>
        <dbReference type="ARBA" id="ARBA00022457"/>
    </source>
</evidence>
<comment type="caution">
    <text evidence="6">The sequence shown here is derived from an EMBL/GenBank/DDBJ whole genome shotgun (WGS) entry which is preliminary data.</text>
</comment>
<protein>
    <recommendedName>
        <fullName evidence="4">DNA polymerase IV</fullName>
        <shortName evidence="4">Pol IV</shortName>
        <ecNumber evidence="4">2.7.7.7</ecNumber>
    </recommendedName>
</protein>
<evidence type="ECO:0000313" key="6">
    <source>
        <dbReference type="EMBL" id="MBK3517763.1"/>
    </source>
</evidence>
<dbReference type="InterPro" id="IPR050116">
    <property type="entry name" value="DNA_polymerase-Y"/>
</dbReference>